<feature type="domain" description="Glycosyltransferase 61 catalytic" evidence="5">
    <location>
        <begin position="113"/>
        <end position="310"/>
    </location>
</feature>
<dbReference type="Pfam" id="PF04577">
    <property type="entry name" value="Glyco_transf_61"/>
    <property type="match status" value="1"/>
</dbReference>
<evidence type="ECO:0000313" key="7">
    <source>
        <dbReference type="Proteomes" id="UP001209878"/>
    </source>
</evidence>
<keyword evidence="1" id="KW-0328">Glycosyltransferase</keyword>
<dbReference type="GO" id="GO:0016757">
    <property type="term" value="F:glycosyltransferase activity"/>
    <property type="evidence" value="ECO:0007669"/>
    <property type="project" value="UniProtKB-KW"/>
</dbReference>
<evidence type="ECO:0000259" key="5">
    <source>
        <dbReference type="Pfam" id="PF04577"/>
    </source>
</evidence>
<evidence type="ECO:0000313" key="6">
    <source>
        <dbReference type="EMBL" id="KAK2176109.1"/>
    </source>
</evidence>
<dbReference type="EMBL" id="JAODUO010000682">
    <property type="protein sequence ID" value="KAK2176109.1"/>
    <property type="molecule type" value="Genomic_DNA"/>
</dbReference>
<dbReference type="Proteomes" id="UP001209878">
    <property type="component" value="Unassembled WGS sequence"/>
</dbReference>
<proteinExistence type="predicted"/>
<organism evidence="6 7">
    <name type="scientific">Ridgeia piscesae</name>
    <name type="common">Tubeworm</name>
    <dbReference type="NCBI Taxonomy" id="27915"/>
    <lineage>
        <taxon>Eukaryota</taxon>
        <taxon>Metazoa</taxon>
        <taxon>Spiralia</taxon>
        <taxon>Lophotrochozoa</taxon>
        <taxon>Annelida</taxon>
        <taxon>Polychaeta</taxon>
        <taxon>Sedentaria</taxon>
        <taxon>Canalipalpata</taxon>
        <taxon>Sabellida</taxon>
        <taxon>Siboglinidae</taxon>
        <taxon>Ridgeia</taxon>
    </lineage>
</organism>
<feature type="chain" id="PRO_5042179837" description="Glycosyltransferase 61 catalytic domain-containing protein" evidence="4">
    <location>
        <begin position="22"/>
        <end position="386"/>
    </location>
</feature>
<keyword evidence="2" id="KW-0808">Transferase</keyword>
<accession>A0AAD9NQU6</accession>
<protein>
    <recommendedName>
        <fullName evidence="5">Glycosyltransferase 61 catalytic domain-containing protein</fullName>
    </recommendedName>
</protein>
<dbReference type="InterPro" id="IPR007657">
    <property type="entry name" value="Glycosyltransferase_61"/>
</dbReference>
<keyword evidence="4" id="KW-0732">Signal</keyword>
<sequence length="386" mass="44175">MGWLRGPACLLLMAAILPALGQTQFKWSPSKMVKHMGHYPYIMCSLTNVVLNASDGVFYYASKDPLLSDCGDLDTVWQLQNRPQQSQTEIQCDEEYDIGHIFLIFFFAGGSNYYHLHYDTMLPLYKDVVVGQNDSQGPSRVFMPAVETSRLQKINWKTPAFEKADKYWVQTTKFIAGKYPFRPLDDRLRRKGHNICLKEARFGTPKVSFTDKTFMRSFVKYVKANLQIVEPDFVPPRVGIIHRSGRRQILNDQELVDMLIKDIPVDAELIDFSGMSFKEQVQAMQRFTVLAGINGAGLMNCLYLPANAVCIQMGPYKSDMNYAQFGEVLKTRGPYREWHNTHEDLHHPVPGDKHNTRPNTIVHLDEFRTLIQEALKVASGLDKDEL</sequence>
<dbReference type="AlphaFoldDB" id="A0AAD9NQU6"/>
<evidence type="ECO:0000256" key="2">
    <source>
        <dbReference type="ARBA" id="ARBA00022679"/>
    </source>
</evidence>
<comment type="caution">
    <text evidence="6">The sequence shown here is derived from an EMBL/GenBank/DDBJ whole genome shotgun (WGS) entry which is preliminary data.</text>
</comment>
<gene>
    <name evidence="6" type="ORF">NP493_682g00002</name>
</gene>
<name>A0AAD9NQU6_RIDPI</name>
<keyword evidence="7" id="KW-1185">Reference proteome</keyword>
<keyword evidence="3" id="KW-0325">Glycoprotein</keyword>
<evidence type="ECO:0000256" key="4">
    <source>
        <dbReference type="SAM" id="SignalP"/>
    </source>
</evidence>
<evidence type="ECO:0000256" key="3">
    <source>
        <dbReference type="ARBA" id="ARBA00023180"/>
    </source>
</evidence>
<evidence type="ECO:0000256" key="1">
    <source>
        <dbReference type="ARBA" id="ARBA00022676"/>
    </source>
</evidence>
<dbReference type="PANTHER" id="PTHR20961">
    <property type="entry name" value="GLYCOSYLTRANSFERASE"/>
    <property type="match status" value="1"/>
</dbReference>
<reference evidence="6" key="1">
    <citation type="journal article" date="2023" name="Mol. Biol. Evol.">
        <title>Third-Generation Sequencing Reveals the Adaptive Role of the Epigenome in Three Deep-Sea Polychaetes.</title>
        <authorList>
            <person name="Perez M."/>
            <person name="Aroh O."/>
            <person name="Sun Y."/>
            <person name="Lan Y."/>
            <person name="Juniper S.K."/>
            <person name="Young C.R."/>
            <person name="Angers B."/>
            <person name="Qian P.Y."/>
        </authorList>
    </citation>
    <scope>NUCLEOTIDE SEQUENCE</scope>
    <source>
        <strain evidence="6">R07B-5</strain>
    </source>
</reference>
<dbReference type="InterPro" id="IPR049625">
    <property type="entry name" value="Glyco_transf_61_cat"/>
</dbReference>
<feature type="signal peptide" evidence="4">
    <location>
        <begin position="1"/>
        <end position="21"/>
    </location>
</feature>